<dbReference type="Ensembl" id="ENSDNVT00000008035.1">
    <property type="protein sequence ID" value="ENSDNVP00000006661.1"/>
    <property type="gene ID" value="ENSDNVG00000004768.1"/>
</dbReference>
<proteinExistence type="predicted"/>
<evidence type="ECO:0000313" key="3">
    <source>
        <dbReference type="Proteomes" id="UP000694423"/>
    </source>
</evidence>
<name>A0A8C4P4Q9_DRONO</name>
<feature type="compositionally biased region" description="Polar residues" evidence="1">
    <location>
        <begin position="90"/>
        <end position="100"/>
    </location>
</feature>
<feature type="region of interest" description="Disordered" evidence="1">
    <location>
        <begin position="71"/>
        <end position="100"/>
    </location>
</feature>
<evidence type="ECO:0008006" key="4">
    <source>
        <dbReference type="Google" id="ProtNLM"/>
    </source>
</evidence>
<evidence type="ECO:0000313" key="2">
    <source>
        <dbReference type="Ensembl" id="ENSDNVP00000006661.1"/>
    </source>
</evidence>
<sequence length="100" mass="10877">MAGLLQTLVRVSEKAAHIARLCRQEDALFHLLVAEKTGADRNERFVQDFKTLADVLIQEVIKHDVGKEVGAVGRGVGRAPPPWGRRGTKSFGSCRTPSPG</sequence>
<reference evidence="2" key="2">
    <citation type="submission" date="2025-09" db="UniProtKB">
        <authorList>
            <consortium name="Ensembl"/>
        </authorList>
    </citation>
    <scope>IDENTIFICATION</scope>
</reference>
<reference evidence="2" key="1">
    <citation type="submission" date="2025-08" db="UniProtKB">
        <authorList>
            <consortium name="Ensembl"/>
        </authorList>
    </citation>
    <scope>IDENTIFICATION</scope>
</reference>
<organism evidence="2 3">
    <name type="scientific">Dromaius novaehollandiae</name>
    <name type="common">Emu</name>
    <dbReference type="NCBI Taxonomy" id="8790"/>
    <lineage>
        <taxon>Eukaryota</taxon>
        <taxon>Metazoa</taxon>
        <taxon>Chordata</taxon>
        <taxon>Craniata</taxon>
        <taxon>Vertebrata</taxon>
        <taxon>Euteleostomi</taxon>
        <taxon>Archelosauria</taxon>
        <taxon>Archosauria</taxon>
        <taxon>Dinosauria</taxon>
        <taxon>Saurischia</taxon>
        <taxon>Theropoda</taxon>
        <taxon>Coelurosauria</taxon>
        <taxon>Aves</taxon>
        <taxon>Palaeognathae</taxon>
        <taxon>Casuariiformes</taxon>
        <taxon>Dromaiidae</taxon>
        <taxon>Dromaius</taxon>
    </lineage>
</organism>
<evidence type="ECO:0000256" key="1">
    <source>
        <dbReference type="SAM" id="MobiDB-lite"/>
    </source>
</evidence>
<dbReference type="SUPFAM" id="SSF56655">
    <property type="entry name" value="Carbohydrate phosphatase"/>
    <property type="match status" value="1"/>
</dbReference>
<dbReference type="AlphaFoldDB" id="A0A8C4P4Q9"/>
<dbReference type="Gene3D" id="3.30.540.10">
    <property type="entry name" value="Fructose-1,6-Bisphosphatase, subunit A, domain 1"/>
    <property type="match status" value="1"/>
</dbReference>
<keyword evidence="3" id="KW-1185">Reference proteome</keyword>
<protein>
    <recommendedName>
        <fullName evidence="4">INPP phosphatase</fullName>
    </recommendedName>
</protein>
<dbReference type="Proteomes" id="UP000694423">
    <property type="component" value="Unplaced"/>
</dbReference>
<accession>A0A8C4P4Q9</accession>